<proteinExistence type="predicted"/>
<dbReference type="GO" id="GO:0003677">
    <property type="term" value="F:DNA binding"/>
    <property type="evidence" value="ECO:0007669"/>
    <property type="project" value="InterPro"/>
</dbReference>
<dbReference type="AlphaFoldDB" id="A0A7J5Z5N1"/>
<dbReference type="PANTHER" id="PTHR33480">
    <property type="entry name" value="SET DOMAIN-CONTAINING PROTEIN-RELATED"/>
    <property type="match status" value="1"/>
</dbReference>
<dbReference type="PANTHER" id="PTHR33480:SF5">
    <property type="entry name" value="SI:DKEY-51D8.9"/>
    <property type="match status" value="1"/>
</dbReference>
<dbReference type="InterPro" id="IPR013762">
    <property type="entry name" value="Integrase-like_cat_sf"/>
</dbReference>
<name>A0A7J5Z5N1_DISMA</name>
<comment type="caution">
    <text evidence="1">The sequence shown here is derived from an EMBL/GenBank/DDBJ whole genome shotgun (WGS) entry which is preliminary data.</text>
</comment>
<dbReference type="Proteomes" id="UP000518266">
    <property type="component" value="Unassembled WGS sequence"/>
</dbReference>
<sequence>MVNAMNQDEITGIIRQEKSILRLGEHLYAKHGHDKIKHEYIRQKMREIGRLIRQSRKNGRLRRVEDFFVPSNFNFVVEALGHSLKRIADILECEAKMAESDNEDNEAFLRNLERSRSLYEKKWNTLKEAQWNAPQLLPFTEDVKNMHIYLDKCSEEYKLHLDKDPNKSNWAKLANLNLCQIILFNRRREGEVSKMHLSAFTLRDTSSVHSDLAGGLSELEQKLCKHFQRIEIRGKRNNKVPILLTPDMMLSMEALVAHRRAAGVPDENPYFFSRPETENHLRGSDAIRRIAKECGAKHPETLSSTKHISTLSTVLNLKDNEMDILANFLGHDIHVHRQYYRLPEGTLQLAKVSKVLLALERGRLSDFKGMSLDQIQMRNCQKLLNPLNTITYQIERLRSLELRLPQKGDGLQPGDLLV</sequence>
<evidence type="ECO:0000313" key="2">
    <source>
        <dbReference type="Proteomes" id="UP000518266"/>
    </source>
</evidence>
<dbReference type="GO" id="GO:0006310">
    <property type="term" value="P:DNA recombination"/>
    <property type="evidence" value="ECO:0007669"/>
    <property type="project" value="InterPro"/>
</dbReference>
<accession>A0A7J5Z5N1</accession>
<protein>
    <submittedName>
        <fullName evidence="1">Uncharacterized protein</fullName>
    </submittedName>
</protein>
<keyword evidence="2" id="KW-1185">Reference proteome</keyword>
<dbReference type="OrthoDB" id="5376140at2759"/>
<reference evidence="1 2" key="1">
    <citation type="submission" date="2020-03" db="EMBL/GenBank/DDBJ databases">
        <title>Dissostichus mawsoni Genome sequencing and assembly.</title>
        <authorList>
            <person name="Park H."/>
        </authorList>
    </citation>
    <scope>NUCLEOTIDE SEQUENCE [LARGE SCALE GENOMIC DNA]</scope>
    <source>
        <strain evidence="1">DM0001</strain>
        <tissue evidence="1">Muscle</tissue>
    </source>
</reference>
<dbReference type="EMBL" id="JAAKFY010000005">
    <property type="protein sequence ID" value="KAF3857122.1"/>
    <property type="molecule type" value="Genomic_DNA"/>
</dbReference>
<dbReference type="Gene3D" id="1.10.443.10">
    <property type="entry name" value="Intergrase catalytic core"/>
    <property type="match status" value="1"/>
</dbReference>
<evidence type="ECO:0000313" key="1">
    <source>
        <dbReference type="EMBL" id="KAF3857122.1"/>
    </source>
</evidence>
<gene>
    <name evidence="1" type="ORF">F7725_008981</name>
</gene>
<dbReference type="GO" id="GO:0015074">
    <property type="term" value="P:DNA integration"/>
    <property type="evidence" value="ECO:0007669"/>
    <property type="project" value="InterPro"/>
</dbReference>
<organism evidence="1 2">
    <name type="scientific">Dissostichus mawsoni</name>
    <name type="common">Antarctic cod</name>
    <dbReference type="NCBI Taxonomy" id="36200"/>
    <lineage>
        <taxon>Eukaryota</taxon>
        <taxon>Metazoa</taxon>
        <taxon>Chordata</taxon>
        <taxon>Craniata</taxon>
        <taxon>Vertebrata</taxon>
        <taxon>Euteleostomi</taxon>
        <taxon>Actinopterygii</taxon>
        <taxon>Neopterygii</taxon>
        <taxon>Teleostei</taxon>
        <taxon>Neoteleostei</taxon>
        <taxon>Acanthomorphata</taxon>
        <taxon>Eupercaria</taxon>
        <taxon>Perciformes</taxon>
        <taxon>Notothenioidei</taxon>
        <taxon>Nototheniidae</taxon>
        <taxon>Dissostichus</taxon>
    </lineage>
</organism>